<proteinExistence type="predicted"/>
<dbReference type="Pfam" id="PF25372">
    <property type="entry name" value="DUF7885"/>
    <property type="match status" value="1"/>
</dbReference>
<dbReference type="InterPro" id="IPR057207">
    <property type="entry name" value="FBXL15_LRR"/>
</dbReference>
<keyword evidence="1" id="KW-0433">Leucine-rich repeat</keyword>
<dbReference type="AlphaFoldDB" id="A0A6J3IC81"/>
<dbReference type="GO" id="GO:0031146">
    <property type="term" value="P:SCF-dependent proteasomal ubiquitin-dependent protein catabolic process"/>
    <property type="evidence" value="ECO:0007669"/>
    <property type="project" value="TreeGrafter"/>
</dbReference>
<evidence type="ECO:0000259" key="3">
    <source>
        <dbReference type="Pfam" id="PF12937"/>
    </source>
</evidence>
<dbReference type="Gene3D" id="3.80.10.10">
    <property type="entry name" value="Ribonuclease Inhibitor"/>
    <property type="match status" value="2"/>
</dbReference>
<feature type="domain" description="F-box/LRR-repeat protein 15-like leucin rich repeat" evidence="4">
    <location>
        <begin position="166"/>
        <end position="238"/>
    </location>
</feature>
<dbReference type="FunFam" id="3.80.10.10:FF:000471">
    <property type="entry name" value="Leucine rich repeat containing 29"/>
    <property type="match status" value="1"/>
</dbReference>
<dbReference type="FunFam" id="1.20.1280.50:FF:000103">
    <property type="entry name" value="Leucine rich repeat containing 29"/>
    <property type="match status" value="1"/>
</dbReference>
<dbReference type="Pfam" id="PF12937">
    <property type="entry name" value="F-box-like"/>
    <property type="match status" value="1"/>
</dbReference>
<evidence type="ECO:0000259" key="4">
    <source>
        <dbReference type="Pfam" id="PF25372"/>
    </source>
</evidence>
<dbReference type="CTD" id="502201"/>
<dbReference type="GeneID" id="116555544"/>
<keyword evidence="2" id="KW-0833">Ubl conjugation pathway</keyword>
<dbReference type="InterPro" id="IPR036047">
    <property type="entry name" value="F-box-like_dom_sf"/>
</dbReference>
<evidence type="ECO:0000256" key="2">
    <source>
        <dbReference type="ARBA" id="ARBA00022786"/>
    </source>
</evidence>
<dbReference type="PANTHER" id="PTHR13318">
    <property type="entry name" value="PARTNER OF PAIRED, ISOFORM B-RELATED"/>
    <property type="match status" value="1"/>
</dbReference>
<evidence type="ECO:0000313" key="5">
    <source>
        <dbReference type="Proteomes" id="UP000504640"/>
    </source>
</evidence>
<keyword evidence="5" id="KW-1185">Reference proteome</keyword>
<dbReference type="InterPro" id="IPR032675">
    <property type="entry name" value="LRR_dom_sf"/>
</dbReference>
<protein>
    <submittedName>
        <fullName evidence="6">Leucine-rich repeat-containing protein 29 isoform X6</fullName>
    </submittedName>
</protein>
<dbReference type="SUPFAM" id="SSF81383">
    <property type="entry name" value="F-box domain"/>
    <property type="match status" value="1"/>
</dbReference>
<feature type="domain" description="F-box" evidence="3">
    <location>
        <begin position="3"/>
        <end position="38"/>
    </location>
</feature>
<accession>A0A6J3IC81</accession>
<dbReference type="InterPro" id="IPR001810">
    <property type="entry name" value="F-box_dom"/>
</dbReference>
<name>A0A6J3IC81_SAPAP</name>
<dbReference type="SUPFAM" id="SSF52047">
    <property type="entry name" value="RNI-like"/>
    <property type="match status" value="1"/>
</dbReference>
<dbReference type="Proteomes" id="UP000504640">
    <property type="component" value="Unplaced"/>
</dbReference>
<organism evidence="5 6">
    <name type="scientific">Sapajus apella</name>
    <name type="common">Brown-capped capuchin</name>
    <name type="synonym">Cebus apella</name>
    <dbReference type="NCBI Taxonomy" id="9515"/>
    <lineage>
        <taxon>Eukaryota</taxon>
        <taxon>Metazoa</taxon>
        <taxon>Chordata</taxon>
        <taxon>Craniata</taxon>
        <taxon>Vertebrata</taxon>
        <taxon>Euteleostomi</taxon>
        <taxon>Mammalia</taxon>
        <taxon>Eutheria</taxon>
        <taxon>Euarchontoglires</taxon>
        <taxon>Primates</taxon>
        <taxon>Haplorrhini</taxon>
        <taxon>Platyrrhini</taxon>
        <taxon>Cebidae</taxon>
        <taxon>Cebinae</taxon>
        <taxon>Sapajus</taxon>
    </lineage>
</organism>
<dbReference type="PANTHER" id="PTHR13318:SF169">
    <property type="entry name" value="F-BOX AND LEUCINE-RICH REPEAT PROTEIN 9"/>
    <property type="match status" value="1"/>
</dbReference>
<dbReference type="GO" id="GO:0019005">
    <property type="term" value="C:SCF ubiquitin ligase complex"/>
    <property type="evidence" value="ECO:0007669"/>
    <property type="project" value="TreeGrafter"/>
</dbReference>
<dbReference type="InterPro" id="IPR006553">
    <property type="entry name" value="Leu-rich_rpt_Cys-con_subtyp"/>
</dbReference>
<dbReference type="RefSeq" id="XP_032140113.1">
    <property type="nucleotide sequence ID" value="XM_032284222.1"/>
</dbReference>
<reference evidence="6" key="1">
    <citation type="submission" date="2025-08" db="UniProtKB">
        <authorList>
            <consortium name="RefSeq"/>
        </authorList>
    </citation>
    <scope>IDENTIFICATION</scope>
    <source>
        <tissue evidence="6">Blood</tissue>
    </source>
</reference>
<gene>
    <name evidence="6" type="primary">LRRC29</name>
</gene>
<evidence type="ECO:0000256" key="1">
    <source>
        <dbReference type="ARBA" id="ARBA00022614"/>
    </source>
</evidence>
<dbReference type="SMART" id="SM00367">
    <property type="entry name" value="LRR_CC"/>
    <property type="match status" value="7"/>
</dbReference>
<evidence type="ECO:0000313" key="6">
    <source>
        <dbReference type="RefSeq" id="XP_032140113.1"/>
    </source>
</evidence>
<dbReference type="Gene3D" id="1.20.1280.50">
    <property type="match status" value="1"/>
</dbReference>
<sequence length="315" mass="34037">MAESLPQEMLTYILSFLPLSDQKEASLVSWAWYRAAQNALREQPGLTSLDLSGCSELTDGALLAVSRGLRHLRHLSLGKLQRLTDVGCTALGGLRELQSLDMAECCLVRGWELARALGSVHGAPPQLASLSLAHCSSLKPHAELEHQASGTKDPNPEPQGPSLLMLRALQELDFTACSKLTDASLAKVLQFPQLKQLSLSLLPALTDKGLVAVARGCPSLERLVLSHCSRLSDEGWAQAASSWPRLQHLNLSSCSQLTEQTLDAIGQACRRLRVLDVAMCPGINMAAVRRFQAQMPQVSCVQSRFVGGADLTLTL</sequence>